<name>A0AAE0G715_9CHLO</name>
<gene>
    <name evidence="11" type="ORF">CYMTET_18962</name>
</gene>
<proteinExistence type="inferred from homology"/>
<evidence type="ECO:0000256" key="9">
    <source>
        <dbReference type="ARBA" id="ARBA00023306"/>
    </source>
</evidence>
<evidence type="ECO:0000313" key="11">
    <source>
        <dbReference type="EMBL" id="KAK3272759.1"/>
    </source>
</evidence>
<evidence type="ECO:0000256" key="8">
    <source>
        <dbReference type="ARBA" id="ARBA00023242"/>
    </source>
</evidence>
<dbReference type="GO" id="GO:0051301">
    <property type="term" value="P:cell division"/>
    <property type="evidence" value="ECO:0007669"/>
    <property type="project" value="UniProtKB-KW"/>
</dbReference>
<comment type="caution">
    <text evidence="11">The sequence shown here is derived from an EMBL/GenBank/DDBJ whole genome shotgun (WGS) entry which is preliminary data.</text>
</comment>
<dbReference type="AlphaFoldDB" id="A0AAE0G715"/>
<accession>A0AAE0G715</accession>
<dbReference type="PANTHER" id="PTHR28672">
    <property type="entry name" value="ANAPHASE-PROMOTING COMPLEX SUBUNIT 13"/>
    <property type="match status" value="1"/>
</dbReference>
<reference evidence="11 12" key="1">
    <citation type="journal article" date="2015" name="Genome Biol. Evol.">
        <title>Comparative Genomics of a Bacterivorous Green Alga Reveals Evolutionary Causalities and Consequences of Phago-Mixotrophic Mode of Nutrition.</title>
        <authorList>
            <person name="Burns J.A."/>
            <person name="Paasch A."/>
            <person name="Narechania A."/>
            <person name="Kim E."/>
        </authorList>
    </citation>
    <scope>NUCLEOTIDE SEQUENCE [LARGE SCALE GENOMIC DNA]</scope>
    <source>
        <strain evidence="11 12">PLY_AMNH</strain>
    </source>
</reference>
<evidence type="ECO:0000313" key="12">
    <source>
        <dbReference type="Proteomes" id="UP001190700"/>
    </source>
</evidence>
<evidence type="ECO:0000256" key="4">
    <source>
        <dbReference type="ARBA" id="ARBA00013935"/>
    </source>
</evidence>
<sequence>MSHETDFLSEGFLLDVVDDEWRMDTLPDDDVPLPHGLSPPSDENDDTQSDLQPNAPETWNELGLHTVGDEQLGKFHFPGHYCSVTLEKHAVRLMPVYAEHSNVPEQNILIFHAVHALVVLLRLACYSWRLTHKM</sequence>
<dbReference type="EMBL" id="LGRX02008806">
    <property type="protein sequence ID" value="KAK3272759.1"/>
    <property type="molecule type" value="Genomic_DNA"/>
</dbReference>
<keyword evidence="9" id="KW-0131">Cell cycle</keyword>
<evidence type="ECO:0000256" key="1">
    <source>
        <dbReference type="ARBA" id="ARBA00004123"/>
    </source>
</evidence>
<evidence type="ECO:0000256" key="10">
    <source>
        <dbReference type="SAM" id="MobiDB-lite"/>
    </source>
</evidence>
<dbReference type="GO" id="GO:0005680">
    <property type="term" value="C:anaphase-promoting complex"/>
    <property type="evidence" value="ECO:0007669"/>
    <property type="project" value="InterPro"/>
</dbReference>
<keyword evidence="8" id="KW-0539">Nucleus</keyword>
<organism evidence="11 12">
    <name type="scientific">Cymbomonas tetramitiformis</name>
    <dbReference type="NCBI Taxonomy" id="36881"/>
    <lineage>
        <taxon>Eukaryota</taxon>
        <taxon>Viridiplantae</taxon>
        <taxon>Chlorophyta</taxon>
        <taxon>Pyramimonadophyceae</taxon>
        <taxon>Pyramimonadales</taxon>
        <taxon>Pyramimonadaceae</taxon>
        <taxon>Cymbomonas</taxon>
    </lineage>
</organism>
<evidence type="ECO:0000256" key="6">
    <source>
        <dbReference type="ARBA" id="ARBA00022776"/>
    </source>
</evidence>
<dbReference type="InterPro" id="IPR008401">
    <property type="entry name" value="Apc13"/>
</dbReference>
<protein>
    <recommendedName>
        <fullName evidence="4">Anaphase-promoting complex subunit 13</fullName>
    </recommendedName>
</protein>
<feature type="region of interest" description="Disordered" evidence="10">
    <location>
        <begin position="25"/>
        <end position="57"/>
    </location>
</feature>
<dbReference type="Proteomes" id="UP001190700">
    <property type="component" value="Unassembled WGS sequence"/>
</dbReference>
<comment type="similarity">
    <text evidence="3">Belongs to the APC13 family.</text>
</comment>
<evidence type="ECO:0000256" key="3">
    <source>
        <dbReference type="ARBA" id="ARBA00006940"/>
    </source>
</evidence>
<dbReference type="GO" id="GO:0070979">
    <property type="term" value="P:protein K11-linked ubiquitination"/>
    <property type="evidence" value="ECO:0007669"/>
    <property type="project" value="TreeGrafter"/>
</dbReference>
<keyword evidence="5" id="KW-0132">Cell division</keyword>
<evidence type="ECO:0000256" key="5">
    <source>
        <dbReference type="ARBA" id="ARBA00022618"/>
    </source>
</evidence>
<evidence type="ECO:0000256" key="7">
    <source>
        <dbReference type="ARBA" id="ARBA00022786"/>
    </source>
</evidence>
<keyword evidence="12" id="KW-1185">Reference proteome</keyword>
<keyword evidence="7" id="KW-0833">Ubl conjugation pathway</keyword>
<comment type="subcellular location">
    <subcellularLocation>
        <location evidence="1">Nucleus</location>
    </subcellularLocation>
</comment>
<evidence type="ECO:0000256" key="2">
    <source>
        <dbReference type="ARBA" id="ARBA00004906"/>
    </source>
</evidence>
<keyword evidence="6" id="KW-0498">Mitosis</keyword>
<comment type="pathway">
    <text evidence="2">Protein modification; protein ubiquitination.</text>
</comment>
<dbReference type="PANTHER" id="PTHR28672:SF1">
    <property type="entry name" value="ANAPHASE-PROMOTING COMPLEX SUBUNIT 13"/>
    <property type="match status" value="1"/>
</dbReference>